<dbReference type="SMART" id="SM00388">
    <property type="entry name" value="HisKA"/>
    <property type="match status" value="1"/>
</dbReference>
<dbReference type="SUPFAM" id="SSF158472">
    <property type="entry name" value="HAMP domain-like"/>
    <property type="match status" value="1"/>
</dbReference>
<keyword evidence="11 14" id="KW-0472">Membrane</keyword>
<comment type="catalytic activity">
    <reaction evidence="1">
        <text>ATP + protein L-histidine = ADP + protein N-phospho-L-histidine.</text>
        <dbReference type="EC" id="2.7.13.3"/>
    </reaction>
</comment>
<dbReference type="Pfam" id="PF02518">
    <property type="entry name" value="HATPase_c"/>
    <property type="match status" value="1"/>
</dbReference>
<dbReference type="InterPro" id="IPR011006">
    <property type="entry name" value="CheY-like_superfamily"/>
</dbReference>
<dbReference type="CDD" id="cd19411">
    <property type="entry name" value="MCP2201-like_sensor"/>
    <property type="match status" value="1"/>
</dbReference>
<dbReference type="SMART" id="SM00304">
    <property type="entry name" value="HAMP"/>
    <property type="match status" value="1"/>
</dbReference>
<keyword evidence="13" id="KW-0175">Coiled coil</keyword>
<dbReference type="Pfam" id="PF13185">
    <property type="entry name" value="GAF_2"/>
    <property type="match status" value="1"/>
</dbReference>
<evidence type="ECO:0000259" key="15">
    <source>
        <dbReference type="PROSITE" id="PS50109"/>
    </source>
</evidence>
<evidence type="ECO:0000256" key="12">
    <source>
        <dbReference type="PROSITE-ProRule" id="PRU00169"/>
    </source>
</evidence>
<dbReference type="CDD" id="cd06225">
    <property type="entry name" value="HAMP"/>
    <property type="match status" value="1"/>
</dbReference>
<dbReference type="InterPro" id="IPR005467">
    <property type="entry name" value="His_kinase_dom"/>
</dbReference>
<dbReference type="SUPFAM" id="SSF55874">
    <property type="entry name" value="ATPase domain of HSP90 chaperone/DNA topoisomerase II/histidine kinase"/>
    <property type="match status" value="1"/>
</dbReference>
<dbReference type="InterPro" id="IPR003660">
    <property type="entry name" value="HAMP_dom"/>
</dbReference>
<comment type="caution">
    <text evidence="18">The sequence shown here is derived from an EMBL/GenBank/DDBJ whole genome shotgun (WGS) entry which is preliminary data.</text>
</comment>
<feature type="domain" description="Response regulatory" evidence="16">
    <location>
        <begin position="789"/>
        <end position="907"/>
    </location>
</feature>
<evidence type="ECO:0000256" key="5">
    <source>
        <dbReference type="ARBA" id="ARBA00022553"/>
    </source>
</evidence>
<dbReference type="InterPro" id="IPR036890">
    <property type="entry name" value="HATPase_C_sf"/>
</dbReference>
<keyword evidence="6" id="KW-0808">Transferase</keyword>
<sequence length="914" mass="101559">MKFRTKLMLGFGFVLLSLLVVTVCGFSILNTFKFNMNLIVNEKYAGVKLAVAIRGEVNHMTIELSNALLDTDNEQLDAHVKAITESNAKIGEAWGKLQSLASRTNNAVLMTRLGNEYGEYAKALETIGALLQKGDRNGAVAVFYSDTEPKRKALFASLAEFNSLYDFEMEQALSSTLEIYRSTLNISILLIAILLIAAVAIVVWVFLSVTGRLKRVSSSMAQVSLGNSSIPRIPVTSNDEIGAIAVAFNDMAEKLEHQAQKEKDYQLALEERASHQAKLAELSDLLQGVQELQPLAQQFLNQAAPLIGAGYAVCYVRSSQDRHKPVFQRTAVYGGPASELQPDDTSLRAEGLAAQCGAENRPIRMDQVPEGYIRIRSGLGHASPAHLLIMPVPYEDHAIAVLEFAFFEHISPAAYALLEETVVNLGVALNGALSYQEVQRLFKETQSFAEELQTQSEELQLQQEELRTLNEQLEEQYKNSERRNKELESLRLELEEQHQQVLLHSQYKTEFLANVSHELRTPLNSLLLLAQHLCENKDGNLKPKQIEYLKTIHASGHDLLQLINEILDLSKIESGKMQVVCETITLKELGAGVREQFQPVALQKGLDFRIEYDGDIETEEIHTDIYKLRQILHNLLSNAYKFTEKGSVKLAFRCSSAGADGQAACLNIEVSDTGIGIPQDKHSMIFESFRQADGTTSRKYGGTGLGLSISKELAALLGGRIALTSEVGKGSIFILTIPMHLTSHPISDDLRDPEAAAPANQIMLEARNTETADKHEEENKKNSRLAGRKILLVDDDMRNIFALTGVLEEYGMTVIFAENGLECLDMLERHSDTDLVLMDMMMPKMDGYETIRAIREGASVHKDIPVIALTAKAMKHDREKCIEAGANDYISKPTQVEQLLSLLRVWLHPQGRRS</sequence>
<evidence type="ECO:0000256" key="6">
    <source>
        <dbReference type="ARBA" id="ARBA00022679"/>
    </source>
</evidence>
<dbReference type="PRINTS" id="PR00344">
    <property type="entry name" value="BCTRLSENSOR"/>
</dbReference>
<evidence type="ECO:0000256" key="9">
    <source>
        <dbReference type="ARBA" id="ARBA00022840"/>
    </source>
</evidence>
<feature type="modified residue" description="4-aspartylphosphate" evidence="12">
    <location>
        <position position="839"/>
    </location>
</feature>
<dbReference type="CDD" id="cd00082">
    <property type="entry name" value="HisKA"/>
    <property type="match status" value="1"/>
</dbReference>
<feature type="domain" description="Histidine kinase" evidence="15">
    <location>
        <begin position="514"/>
        <end position="741"/>
    </location>
</feature>
<keyword evidence="19" id="KW-1185">Reference proteome</keyword>
<dbReference type="Pfam" id="PF00512">
    <property type="entry name" value="HisKA"/>
    <property type="match status" value="1"/>
</dbReference>
<dbReference type="PROSITE" id="PS50110">
    <property type="entry name" value="RESPONSE_REGULATORY"/>
    <property type="match status" value="1"/>
</dbReference>
<protein>
    <recommendedName>
        <fullName evidence="3">histidine kinase</fullName>
        <ecNumber evidence="3">2.7.13.3</ecNumber>
    </recommendedName>
</protein>
<dbReference type="InterPro" id="IPR047347">
    <property type="entry name" value="YvaQ-like_sensor"/>
</dbReference>
<keyword evidence="10" id="KW-0902">Two-component regulatory system</keyword>
<evidence type="ECO:0000256" key="7">
    <source>
        <dbReference type="ARBA" id="ARBA00022741"/>
    </source>
</evidence>
<keyword evidence="7" id="KW-0547">Nucleotide-binding</keyword>
<reference evidence="18 19" key="1">
    <citation type="submission" date="2024-09" db="EMBL/GenBank/DDBJ databases">
        <authorList>
            <person name="Sun Q."/>
            <person name="Mori K."/>
        </authorList>
    </citation>
    <scope>NUCLEOTIDE SEQUENCE [LARGE SCALE GENOMIC DNA]</scope>
    <source>
        <strain evidence="18 19">CCM 7759</strain>
    </source>
</reference>
<proteinExistence type="predicted"/>
<evidence type="ECO:0000256" key="3">
    <source>
        <dbReference type="ARBA" id="ARBA00012438"/>
    </source>
</evidence>
<evidence type="ECO:0000256" key="14">
    <source>
        <dbReference type="SAM" id="Phobius"/>
    </source>
</evidence>
<dbReference type="InterPro" id="IPR003018">
    <property type="entry name" value="GAF"/>
</dbReference>
<dbReference type="InterPro" id="IPR001789">
    <property type="entry name" value="Sig_transdc_resp-reg_receiver"/>
</dbReference>
<keyword evidence="5 12" id="KW-0597">Phosphoprotein</keyword>
<keyword evidence="14" id="KW-1133">Transmembrane helix</keyword>
<feature type="transmembrane region" description="Helical" evidence="14">
    <location>
        <begin position="184"/>
        <end position="207"/>
    </location>
</feature>
<dbReference type="InterPro" id="IPR003661">
    <property type="entry name" value="HisK_dim/P_dom"/>
</dbReference>
<dbReference type="InterPro" id="IPR036097">
    <property type="entry name" value="HisK_dim/P_sf"/>
</dbReference>
<feature type="coiled-coil region" evidence="13">
    <location>
        <begin position="449"/>
        <end position="500"/>
    </location>
</feature>
<name>A0ABV6DG00_9BACL</name>
<dbReference type="InterPro" id="IPR004358">
    <property type="entry name" value="Sig_transdc_His_kin-like_C"/>
</dbReference>
<dbReference type="PROSITE" id="PS50109">
    <property type="entry name" value="HIS_KIN"/>
    <property type="match status" value="1"/>
</dbReference>
<dbReference type="CDD" id="cd17546">
    <property type="entry name" value="REC_hyHK_CKI1_RcsC-like"/>
    <property type="match status" value="1"/>
</dbReference>
<dbReference type="SUPFAM" id="SSF52172">
    <property type="entry name" value="CheY-like"/>
    <property type="match status" value="1"/>
</dbReference>
<organism evidence="18 19">
    <name type="scientific">Paenibacillus chartarius</name>
    <dbReference type="NCBI Taxonomy" id="747481"/>
    <lineage>
        <taxon>Bacteria</taxon>
        <taxon>Bacillati</taxon>
        <taxon>Bacillota</taxon>
        <taxon>Bacilli</taxon>
        <taxon>Bacillales</taxon>
        <taxon>Paenibacillaceae</taxon>
        <taxon>Paenibacillus</taxon>
    </lineage>
</organism>
<keyword evidence="9" id="KW-0067">ATP-binding</keyword>
<dbReference type="Gene3D" id="3.40.50.2300">
    <property type="match status" value="1"/>
</dbReference>
<dbReference type="Proteomes" id="UP001589776">
    <property type="component" value="Unassembled WGS sequence"/>
</dbReference>
<evidence type="ECO:0000256" key="1">
    <source>
        <dbReference type="ARBA" id="ARBA00000085"/>
    </source>
</evidence>
<dbReference type="InterPro" id="IPR029016">
    <property type="entry name" value="GAF-like_dom_sf"/>
</dbReference>
<accession>A0ABV6DG00</accession>
<dbReference type="EC" id="2.7.13.3" evidence="3"/>
<evidence type="ECO:0000259" key="17">
    <source>
        <dbReference type="PROSITE" id="PS50885"/>
    </source>
</evidence>
<dbReference type="InterPro" id="IPR024478">
    <property type="entry name" value="HlyB_4HB_MCP"/>
</dbReference>
<keyword evidence="4" id="KW-1003">Cell membrane</keyword>
<dbReference type="PANTHER" id="PTHR45339:SF1">
    <property type="entry name" value="HYBRID SIGNAL TRANSDUCTION HISTIDINE KINASE J"/>
    <property type="match status" value="1"/>
</dbReference>
<dbReference type="PROSITE" id="PS50885">
    <property type="entry name" value="HAMP"/>
    <property type="match status" value="1"/>
</dbReference>
<feature type="domain" description="HAMP" evidence="17">
    <location>
        <begin position="207"/>
        <end position="260"/>
    </location>
</feature>
<keyword evidence="14" id="KW-0812">Transmembrane</keyword>
<evidence type="ECO:0000256" key="10">
    <source>
        <dbReference type="ARBA" id="ARBA00023012"/>
    </source>
</evidence>
<evidence type="ECO:0000256" key="2">
    <source>
        <dbReference type="ARBA" id="ARBA00004651"/>
    </source>
</evidence>
<dbReference type="Gene3D" id="6.10.340.10">
    <property type="match status" value="1"/>
</dbReference>
<dbReference type="Gene3D" id="1.10.287.130">
    <property type="match status" value="1"/>
</dbReference>
<dbReference type="Pfam" id="PF12729">
    <property type="entry name" value="4HB_MCP_1"/>
    <property type="match status" value="1"/>
</dbReference>
<evidence type="ECO:0000259" key="16">
    <source>
        <dbReference type="PROSITE" id="PS50110"/>
    </source>
</evidence>
<dbReference type="SMART" id="SM00387">
    <property type="entry name" value="HATPase_c"/>
    <property type="match status" value="1"/>
</dbReference>
<evidence type="ECO:0000256" key="8">
    <source>
        <dbReference type="ARBA" id="ARBA00022777"/>
    </source>
</evidence>
<dbReference type="Gene3D" id="3.30.450.40">
    <property type="match status" value="1"/>
</dbReference>
<dbReference type="SMART" id="SM00448">
    <property type="entry name" value="REC"/>
    <property type="match status" value="1"/>
</dbReference>
<gene>
    <name evidence="18" type="ORF">ACFFK0_03745</name>
</gene>
<dbReference type="InterPro" id="IPR003594">
    <property type="entry name" value="HATPase_dom"/>
</dbReference>
<dbReference type="EMBL" id="JBHLWN010000020">
    <property type="protein sequence ID" value="MFC0211572.1"/>
    <property type="molecule type" value="Genomic_DNA"/>
</dbReference>
<evidence type="ECO:0000256" key="13">
    <source>
        <dbReference type="SAM" id="Coils"/>
    </source>
</evidence>
<dbReference type="Pfam" id="PF00672">
    <property type="entry name" value="HAMP"/>
    <property type="match status" value="1"/>
</dbReference>
<dbReference type="Gene3D" id="3.30.565.10">
    <property type="entry name" value="Histidine kinase-like ATPase, C-terminal domain"/>
    <property type="match status" value="1"/>
</dbReference>
<dbReference type="RefSeq" id="WP_377468557.1">
    <property type="nucleotide sequence ID" value="NZ_JBHLWN010000020.1"/>
</dbReference>
<dbReference type="SUPFAM" id="SSF47384">
    <property type="entry name" value="Homodimeric domain of signal transducing histidine kinase"/>
    <property type="match status" value="1"/>
</dbReference>
<comment type="subcellular location">
    <subcellularLocation>
        <location evidence="2">Cell membrane</location>
        <topology evidence="2">Multi-pass membrane protein</topology>
    </subcellularLocation>
</comment>
<dbReference type="PANTHER" id="PTHR45339">
    <property type="entry name" value="HYBRID SIGNAL TRANSDUCTION HISTIDINE KINASE J"/>
    <property type="match status" value="1"/>
</dbReference>
<evidence type="ECO:0000256" key="4">
    <source>
        <dbReference type="ARBA" id="ARBA00022475"/>
    </source>
</evidence>
<dbReference type="SUPFAM" id="SSF55781">
    <property type="entry name" value="GAF domain-like"/>
    <property type="match status" value="1"/>
</dbReference>
<evidence type="ECO:0000256" key="11">
    <source>
        <dbReference type="ARBA" id="ARBA00023136"/>
    </source>
</evidence>
<keyword evidence="8" id="KW-0418">Kinase</keyword>
<dbReference type="Pfam" id="PF00072">
    <property type="entry name" value="Response_reg"/>
    <property type="match status" value="1"/>
</dbReference>
<evidence type="ECO:0000313" key="19">
    <source>
        <dbReference type="Proteomes" id="UP001589776"/>
    </source>
</evidence>
<dbReference type="CDD" id="cd16922">
    <property type="entry name" value="HATPase_EvgS-ArcB-TorS-like"/>
    <property type="match status" value="1"/>
</dbReference>
<evidence type="ECO:0000313" key="18">
    <source>
        <dbReference type="EMBL" id="MFC0211572.1"/>
    </source>
</evidence>